<evidence type="ECO:0000313" key="11">
    <source>
        <dbReference type="EMBL" id="UQX90157.1"/>
    </source>
</evidence>
<dbReference type="EMBL" id="CP097332">
    <property type="protein sequence ID" value="UQX90157.1"/>
    <property type="molecule type" value="Genomic_DNA"/>
</dbReference>
<dbReference type="CDD" id="cd02135">
    <property type="entry name" value="YdjA-like"/>
    <property type="match status" value="1"/>
</dbReference>
<sequence length="189" mass="20122">MQLQDAIRLRRSTAPVDDRAPQDRELRALLQLAAHAPDHAALRPWRLVTVRGEDRRRLGEAMAAGFGDPAGSQAAVKTAAKTSRAPLLVGVLVCYQDHPKVPPREQLAATVAMVTTLQLLLFEAGWTAMWRSGPPVELAEVQAAMGVGSDEQLLGWLYIGATAAGGASSAEPEDLGARLRPMPGPAYSA</sequence>
<evidence type="ECO:0000256" key="9">
    <source>
        <dbReference type="SAM" id="MobiDB-lite"/>
    </source>
</evidence>
<reference evidence="11" key="1">
    <citation type="journal article" date="2018" name="Int. J. Syst. Evol. Microbiol.">
        <title>Jatrophihabitans telluris sp. nov., isolated from sediment soil of lava forest wetlands and the emended description of the genus Jatrophihabitans.</title>
        <authorList>
            <person name="Lee K.C."/>
            <person name="Suh M.K."/>
            <person name="Eom M.K."/>
            <person name="Kim K.K."/>
            <person name="Kim J.S."/>
            <person name="Kim D.S."/>
            <person name="Ko S.H."/>
            <person name="Shin Y.K."/>
            <person name="Lee J.S."/>
        </authorList>
    </citation>
    <scope>NUCLEOTIDE SEQUENCE</scope>
    <source>
        <strain evidence="11">N237</strain>
    </source>
</reference>
<dbReference type="Pfam" id="PF00881">
    <property type="entry name" value="Nitroreductase"/>
    <property type="match status" value="1"/>
</dbReference>
<keyword evidence="7 8" id="KW-0520">NAD</keyword>
<feature type="region of interest" description="Disordered" evidence="9">
    <location>
        <begin position="1"/>
        <end position="20"/>
    </location>
</feature>
<proteinExistence type="inferred from homology"/>
<organism evidence="11 12">
    <name type="scientific">Jatrophihabitans telluris</name>
    <dbReference type="NCBI Taxonomy" id="2038343"/>
    <lineage>
        <taxon>Bacteria</taxon>
        <taxon>Bacillati</taxon>
        <taxon>Actinomycetota</taxon>
        <taxon>Actinomycetes</taxon>
        <taxon>Jatrophihabitantales</taxon>
        <taxon>Jatrophihabitantaceae</taxon>
        <taxon>Jatrophihabitans</taxon>
    </lineage>
</organism>
<comment type="similarity">
    <text evidence="2 8">Belongs to the nitroreductase family.</text>
</comment>
<feature type="region of interest" description="Disordered" evidence="9">
    <location>
        <begin position="166"/>
        <end position="189"/>
    </location>
</feature>
<keyword evidence="6 8" id="KW-0560">Oxidoreductase</keyword>
<evidence type="ECO:0000256" key="4">
    <source>
        <dbReference type="ARBA" id="ARBA00022643"/>
    </source>
</evidence>
<dbReference type="Gene3D" id="3.40.109.10">
    <property type="entry name" value="NADH Oxidase"/>
    <property type="match status" value="1"/>
</dbReference>
<keyword evidence="4 8" id="KW-0288">FMN</keyword>
<dbReference type="PIRSF" id="PIRSF000232">
    <property type="entry name" value="YdjA"/>
    <property type="match status" value="1"/>
</dbReference>
<dbReference type="PANTHER" id="PTHR43821:SF1">
    <property type="entry name" value="NAD(P)H NITROREDUCTASE YDJA-RELATED"/>
    <property type="match status" value="1"/>
</dbReference>
<keyword evidence="12" id="KW-1185">Reference proteome</keyword>
<gene>
    <name evidence="11" type="ORF">M6D93_09200</name>
</gene>
<evidence type="ECO:0000256" key="3">
    <source>
        <dbReference type="ARBA" id="ARBA00022630"/>
    </source>
</evidence>
<dbReference type="InterPro" id="IPR000415">
    <property type="entry name" value="Nitroreductase-like"/>
</dbReference>
<evidence type="ECO:0000256" key="2">
    <source>
        <dbReference type="ARBA" id="ARBA00007118"/>
    </source>
</evidence>
<accession>A0ABY4R439</accession>
<evidence type="ECO:0000313" key="12">
    <source>
        <dbReference type="Proteomes" id="UP001056336"/>
    </source>
</evidence>
<dbReference type="InterPro" id="IPR052530">
    <property type="entry name" value="NAD(P)H_nitroreductase"/>
</dbReference>
<evidence type="ECO:0000256" key="6">
    <source>
        <dbReference type="ARBA" id="ARBA00023002"/>
    </source>
</evidence>
<evidence type="ECO:0000256" key="1">
    <source>
        <dbReference type="ARBA" id="ARBA00001917"/>
    </source>
</evidence>
<feature type="domain" description="Nitroreductase" evidence="10">
    <location>
        <begin position="7"/>
        <end position="160"/>
    </location>
</feature>
<evidence type="ECO:0000259" key="10">
    <source>
        <dbReference type="Pfam" id="PF00881"/>
    </source>
</evidence>
<protein>
    <recommendedName>
        <fullName evidence="8">Putative NAD(P)H nitroreductase</fullName>
        <ecNumber evidence="8">1.-.-.-</ecNumber>
    </recommendedName>
</protein>
<comment type="cofactor">
    <cofactor evidence="1 8">
        <name>FMN</name>
        <dbReference type="ChEBI" id="CHEBI:58210"/>
    </cofactor>
</comment>
<evidence type="ECO:0000256" key="7">
    <source>
        <dbReference type="ARBA" id="ARBA00023027"/>
    </source>
</evidence>
<dbReference type="SUPFAM" id="SSF55469">
    <property type="entry name" value="FMN-dependent nitroreductase-like"/>
    <property type="match status" value="1"/>
</dbReference>
<keyword evidence="5 8" id="KW-0521">NADP</keyword>
<dbReference type="EC" id="1.-.-.-" evidence="8"/>
<evidence type="ECO:0000256" key="8">
    <source>
        <dbReference type="PIRNR" id="PIRNR000232"/>
    </source>
</evidence>
<dbReference type="PANTHER" id="PTHR43821">
    <property type="entry name" value="NAD(P)H NITROREDUCTASE YDJA-RELATED"/>
    <property type="match status" value="1"/>
</dbReference>
<evidence type="ECO:0000256" key="5">
    <source>
        <dbReference type="ARBA" id="ARBA00022857"/>
    </source>
</evidence>
<name>A0ABY4R439_9ACTN</name>
<dbReference type="InterPro" id="IPR026021">
    <property type="entry name" value="YdjA-like"/>
</dbReference>
<dbReference type="InterPro" id="IPR029479">
    <property type="entry name" value="Nitroreductase"/>
</dbReference>
<reference evidence="11" key="2">
    <citation type="submission" date="2022-05" db="EMBL/GenBank/DDBJ databases">
        <authorList>
            <person name="Kim J.-S."/>
            <person name="Lee K."/>
            <person name="Suh M."/>
            <person name="Eom M."/>
            <person name="Kim J.-S."/>
            <person name="Kim D.-S."/>
            <person name="Ko S.-H."/>
            <person name="Shin Y."/>
            <person name="Lee J.-S."/>
        </authorList>
    </citation>
    <scope>NUCLEOTIDE SEQUENCE</scope>
    <source>
        <strain evidence="11">N237</strain>
    </source>
</reference>
<keyword evidence="3 8" id="KW-0285">Flavoprotein</keyword>
<dbReference type="RefSeq" id="WP_249774053.1">
    <property type="nucleotide sequence ID" value="NZ_CP097332.1"/>
</dbReference>
<dbReference type="Proteomes" id="UP001056336">
    <property type="component" value="Chromosome"/>
</dbReference>